<comment type="caution">
    <text evidence="1">The sequence shown here is derived from an EMBL/GenBank/DDBJ whole genome shotgun (WGS) entry which is preliminary data.</text>
</comment>
<keyword evidence="2" id="KW-1185">Reference proteome</keyword>
<feature type="non-terminal residue" evidence="1">
    <location>
        <position position="1"/>
    </location>
</feature>
<organism evidence="1 2">
    <name type="scientific">Dentiscutata heterogama</name>
    <dbReference type="NCBI Taxonomy" id="1316150"/>
    <lineage>
        <taxon>Eukaryota</taxon>
        <taxon>Fungi</taxon>
        <taxon>Fungi incertae sedis</taxon>
        <taxon>Mucoromycota</taxon>
        <taxon>Glomeromycotina</taxon>
        <taxon>Glomeromycetes</taxon>
        <taxon>Diversisporales</taxon>
        <taxon>Gigasporaceae</taxon>
        <taxon>Dentiscutata</taxon>
    </lineage>
</organism>
<dbReference type="Proteomes" id="UP000789702">
    <property type="component" value="Unassembled WGS sequence"/>
</dbReference>
<gene>
    <name evidence="1" type="ORF">DHETER_LOCUS13100</name>
</gene>
<reference evidence="1" key="1">
    <citation type="submission" date="2021-06" db="EMBL/GenBank/DDBJ databases">
        <authorList>
            <person name="Kallberg Y."/>
            <person name="Tangrot J."/>
            <person name="Rosling A."/>
        </authorList>
    </citation>
    <scope>NUCLEOTIDE SEQUENCE</scope>
    <source>
        <strain evidence="1">IL203A</strain>
    </source>
</reference>
<proteinExistence type="predicted"/>
<name>A0ACA9PUF3_9GLOM</name>
<sequence length="57" mass="6565">QDLSSTQIYCGTQQDNTVSQEGTRYENVSGHINWMVQVAKHGLKAMRLQERLKDDKQ</sequence>
<feature type="non-terminal residue" evidence="1">
    <location>
        <position position="57"/>
    </location>
</feature>
<protein>
    <submittedName>
        <fullName evidence="1">932_t:CDS:1</fullName>
    </submittedName>
</protein>
<evidence type="ECO:0000313" key="1">
    <source>
        <dbReference type="EMBL" id="CAG8725495.1"/>
    </source>
</evidence>
<evidence type="ECO:0000313" key="2">
    <source>
        <dbReference type="Proteomes" id="UP000789702"/>
    </source>
</evidence>
<accession>A0ACA9PUF3</accession>
<dbReference type="EMBL" id="CAJVPU010034519">
    <property type="protein sequence ID" value="CAG8725495.1"/>
    <property type="molecule type" value="Genomic_DNA"/>
</dbReference>